<dbReference type="Pfam" id="PF13298">
    <property type="entry name" value="LigD_N"/>
    <property type="match status" value="1"/>
</dbReference>
<feature type="region of interest" description="Disordered" evidence="1">
    <location>
        <begin position="1"/>
        <end position="30"/>
    </location>
</feature>
<proteinExistence type="predicted"/>
<organism evidence="3 4">
    <name type="scientific">Mycobacterium talmoniae</name>
    <dbReference type="NCBI Taxonomy" id="1858794"/>
    <lineage>
        <taxon>Bacteria</taxon>
        <taxon>Bacillati</taxon>
        <taxon>Actinomycetota</taxon>
        <taxon>Actinomycetes</taxon>
        <taxon>Mycobacteriales</taxon>
        <taxon>Mycobacteriaceae</taxon>
        <taxon>Mycobacterium</taxon>
    </lineage>
</organism>
<feature type="domain" description="DNA ligase D 3'-phosphoesterase" evidence="2">
    <location>
        <begin position="36"/>
        <end position="143"/>
    </location>
</feature>
<gene>
    <name evidence="3" type="ORF">BKN37_20585</name>
</gene>
<name>A0A1S1NEK9_9MYCO</name>
<dbReference type="AlphaFoldDB" id="A0A1S1NEK9"/>
<dbReference type="PANTHER" id="PTHR39465:SF1">
    <property type="entry name" value="DNA LIGASE D 3'-PHOSPHOESTERASE DOMAIN-CONTAINING PROTEIN"/>
    <property type="match status" value="1"/>
</dbReference>
<feature type="region of interest" description="Disordered" evidence="1">
    <location>
        <begin position="163"/>
        <end position="186"/>
    </location>
</feature>
<dbReference type="InterPro" id="IPR014144">
    <property type="entry name" value="LigD_PE_domain"/>
</dbReference>
<comment type="caution">
    <text evidence="3">The sequence shown here is derived from an EMBL/GenBank/DDBJ whole genome shotgun (WGS) entry which is preliminary data.</text>
</comment>
<protein>
    <submittedName>
        <fullName evidence="3">DNA ligase</fullName>
    </submittedName>
</protein>
<keyword evidence="4" id="KW-1185">Reference proteome</keyword>
<dbReference type="NCBIfam" id="TIGR02777">
    <property type="entry name" value="LigD_PE_dom"/>
    <property type="match status" value="1"/>
</dbReference>
<reference evidence="3 4" key="1">
    <citation type="submission" date="2016-10" db="EMBL/GenBank/DDBJ databases">
        <title>Genome sequence of Mycobacterium talmonii.</title>
        <authorList>
            <person name="Greninger A.L."/>
            <person name="Elliott B."/>
            <person name="Vasireddy S."/>
            <person name="Vasireddy R."/>
        </authorList>
    </citation>
    <scope>NUCLEOTIDE SEQUENCE [LARGE SCALE GENOMIC DNA]</scope>
    <source>
        <strain evidence="4">NE-TNMC-100812</strain>
    </source>
</reference>
<evidence type="ECO:0000256" key="1">
    <source>
        <dbReference type="SAM" id="MobiDB-lite"/>
    </source>
</evidence>
<sequence>MSLREYRQKRPAGRSPEPRGRPVASRGRRAPRFVIQHHAARSDHYDFRLEIDGVLVSWAAPKGPSVNPKDKRMARRTEDHPLEYQDFEGVIPQGEYGAGPVIVWDHGSYSNDSSHEMADALARGHLSFQLDGEKLRGGFALTRIRQGRDETWLLVKKADADADARRRPLRTQPESVLSGRTLDELR</sequence>
<evidence type="ECO:0000313" key="3">
    <source>
        <dbReference type="EMBL" id="OHU98528.1"/>
    </source>
</evidence>
<evidence type="ECO:0000313" key="4">
    <source>
        <dbReference type="Proteomes" id="UP000179734"/>
    </source>
</evidence>
<dbReference type="PANTHER" id="PTHR39465">
    <property type="entry name" value="DNA LIGASE D, 3'-PHOSPHOESTERASE DOMAIN"/>
    <property type="match status" value="1"/>
</dbReference>
<dbReference type="RefSeq" id="WP_071028819.1">
    <property type="nucleotide sequence ID" value="NZ_MLQM01000142.1"/>
</dbReference>
<dbReference type="EMBL" id="MLQM01000142">
    <property type="protein sequence ID" value="OHU98528.1"/>
    <property type="molecule type" value="Genomic_DNA"/>
</dbReference>
<dbReference type="GO" id="GO:0016874">
    <property type="term" value="F:ligase activity"/>
    <property type="evidence" value="ECO:0007669"/>
    <property type="project" value="UniProtKB-KW"/>
</dbReference>
<evidence type="ECO:0000259" key="2">
    <source>
        <dbReference type="Pfam" id="PF13298"/>
    </source>
</evidence>
<keyword evidence="3" id="KW-0436">Ligase</keyword>
<accession>A0A1S1NEK9</accession>
<dbReference type="Proteomes" id="UP000179734">
    <property type="component" value="Unassembled WGS sequence"/>
</dbReference>